<dbReference type="AlphaFoldDB" id="A0A2X1UIH8"/>
<accession>A0A2X1UIH8</accession>
<organism evidence="1 2">
    <name type="scientific">Oligella urethralis</name>
    <dbReference type="NCBI Taxonomy" id="90245"/>
    <lineage>
        <taxon>Bacteria</taxon>
        <taxon>Pseudomonadati</taxon>
        <taxon>Pseudomonadota</taxon>
        <taxon>Betaproteobacteria</taxon>
        <taxon>Burkholderiales</taxon>
        <taxon>Alcaligenaceae</taxon>
        <taxon>Oligella</taxon>
    </lineage>
</organism>
<reference evidence="1 2" key="1">
    <citation type="submission" date="2018-06" db="EMBL/GenBank/DDBJ databases">
        <authorList>
            <consortium name="Pathogen Informatics"/>
            <person name="Doyle S."/>
        </authorList>
    </citation>
    <scope>NUCLEOTIDE SEQUENCE [LARGE SCALE GENOMIC DNA]</scope>
    <source>
        <strain evidence="1 2">NCTC11009</strain>
    </source>
</reference>
<gene>
    <name evidence="1" type="ORF">NCTC11009_00216</name>
</gene>
<name>A0A2X1UIH8_9BURK</name>
<sequence>MRMQAQAGCPRHSITCSRVRVTRSEGREQFYIDVRRIYKFTKKV</sequence>
<evidence type="ECO:0000313" key="2">
    <source>
        <dbReference type="Proteomes" id="UP000250242"/>
    </source>
</evidence>
<proteinExistence type="predicted"/>
<dbReference type="Proteomes" id="UP000250242">
    <property type="component" value="Unassembled WGS sequence"/>
</dbReference>
<dbReference type="EMBL" id="UATH01000001">
    <property type="protein sequence ID" value="SPY07027.1"/>
    <property type="molecule type" value="Genomic_DNA"/>
</dbReference>
<evidence type="ECO:0000313" key="1">
    <source>
        <dbReference type="EMBL" id="SPY07027.1"/>
    </source>
</evidence>
<protein>
    <submittedName>
        <fullName evidence="1">Uncharacterized protein</fullName>
    </submittedName>
</protein>